<protein>
    <submittedName>
        <fullName evidence="2">Tyrosine-protein kinase ephrin type A/B receptor-like domain-containing protein</fullName>
    </submittedName>
</protein>
<dbReference type="EMBL" id="CAMXCT010006773">
    <property type="protein sequence ID" value="CAI4019799.1"/>
    <property type="molecule type" value="Genomic_DNA"/>
</dbReference>
<keyword evidence="2" id="KW-0418">Kinase</keyword>
<evidence type="ECO:0000313" key="3">
    <source>
        <dbReference type="Proteomes" id="UP001152797"/>
    </source>
</evidence>
<dbReference type="EMBL" id="CAMXCT020006773">
    <property type="protein sequence ID" value="CAL1173174.1"/>
    <property type="molecule type" value="Genomic_DNA"/>
</dbReference>
<dbReference type="OrthoDB" id="441522at2759"/>
<name>A0A9P1GRN6_9DINO</name>
<comment type="caution">
    <text evidence="1">The sequence shown here is derived from an EMBL/GenBank/DDBJ whole genome shotgun (WGS) entry which is preliminary data.</text>
</comment>
<dbReference type="GO" id="GO:0016301">
    <property type="term" value="F:kinase activity"/>
    <property type="evidence" value="ECO:0007669"/>
    <property type="project" value="UniProtKB-KW"/>
</dbReference>
<sequence>MGHIIRLFGSLKQTCWKAASNQIVRSLCLKGSCMDIGYCQIGNPTIQELLSEDSDIGASFYSETPLAFVNGAARGLLMQELVFEVDKQLHRKSTLLLPQGREHYLGDTARHGGNATFDWIRDKTRVEAKHAKLCFNARNQRWQCIFRAIKEDLFDELLLAIYSPSGIFIFVHNASLRLSSQGMQTECSGKNLCLGGPAHELSPSQALETIFTKLSNHQCQHIATILWG</sequence>
<keyword evidence="3" id="KW-1185">Reference proteome</keyword>
<evidence type="ECO:0000313" key="1">
    <source>
        <dbReference type="EMBL" id="CAI4019799.1"/>
    </source>
</evidence>
<dbReference type="EMBL" id="CAMXCT030006773">
    <property type="protein sequence ID" value="CAL4807111.1"/>
    <property type="molecule type" value="Genomic_DNA"/>
</dbReference>
<dbReference type="AlphaFoldDB" id="A0A9P1GRN6"/>
<organism evidence="1">
    <name type="scientific">Cladocopium goreaui</name>
    <dbReference type="NCBI Taxonomy" id="2562237"/>
    <lineage>
        <taxon>Eukaryota</taxon>
        <taxon>Sar</taxon>
        <taxon>Alveolata</taxon>
        <taxon>Dinophyceae</taxon>
        <taxon>Suessiales</taxon>
        <taxon>Symbiodiniaceae</taxon>
        <taxon>Cladocopium</taxon>
    </lineage>
</organism>
<keyword evidence="2" id="KW-0675">Receptor</keyword>
<proteinExistence type="predicted"/>
<dbReference type="Proteomes" id="UP001152797">
    <property type="component" value="Unassembled WGS sequence"/>
</dbReference>
<reference evidence="1" key="1">
    <citation type="submission" date="2022-10" db="EMBL/GenBank/DDBJ databases">
        <authorList>
            <person name="Chen Y."/>
            <person name="Dougan E. K."/>
            <person name="Chan C."/>
            <person name="Rhodes N."/>
            <person name="Thang M."/>
        </authorList>
    </citation>
    <scope>NUCLEOTIDE SEQUENCE</scope>
</reference>
<evidence type="ECO:0000313" key="2">
    <source>
        <dbReference type="EMBL" id="CAL4807111.1"/>
    </source>
</evidence>
<gene>
    <name evidence="1" type="ORF">C1SCF055_LOCUS44266</name>
</gene>
<accession>A0A9P1GRN6</accession>
<keyword evidence="2" id="KW-0808">Transferase</keyword>
<reference evidence="2 3" key="2">
    <citation type="submission" date="2024-05" db="EMBL/GenBank/DDBJ databases">
        <authorList>
            <person name="Chen Y."/>
            <person name="Shah S."/>
            <person name="Dougan E. K."/>
            <person name="Thang M."/>
            <person name="Chan C."/>
        </authorList>
    </citation>
    <scope>NUCLEOTIDE SEQUENCE [LARGE SCALE GENOMIC DNA]</scope>
</reference>